<reference evidence="2" key="1">
    <citation type="journal article" date="2023" name="bioRxiv">
        <title>Scaffold-level genome assemblies of two parasitoid biocontrol wasps reveal the parthenogenesis mechanism and an associated novel virus.</title>
        <authorList>
            <person name="Inwood S."/>
            <person name="Skelly J."/>
            <person name="Guhlin J."/>
            <person name="Harrop T."/>
            <person name="Goldson S."/>
            <person name="Dearden P."/>
        </authorList>
    </citation>
    <scope>NUCLEOTIDE SEQUENCE</scope>
    <source>
        <strain evidence="2">Lincoln</strain>
        <tissue evidence="2">Whole body</tissue>
    </source>
</reference>
<reference evidence="2" key="2">
    <citation type="submission" date="2023-03" db="EMBL/GenBank/DDBJ databases">
        <authorList>
            <person name="Inwood S.N."/>
            <person name="Skelly J.G."/>
            <person name="Guhlin J."/>
            <person name="Harrop T.W.R."/>
            <person name="Goldson S.G."/>
            <person name="Dearden P.K."/>
        </authorList>
    </citation>
    <scope>NUCLEOTIDE SEQUENCE</scope>
    <source>
        <strain evidence="2">Lincoln</strain>
        <tissue evidence="2">Whole body</tissue>
    </source>
</reference>
<protein>
    <submittedName>
        <fullName evidence="2">Uncharacterized protein</fullName>
    </submittedName>
</protein>
<evidence type="ECO:0000313" key="2">
    <source>
        <dbReference type="EMBL" id="KAK0159592.1"/>
    </source>
</evidence>
<comment type="caution">
    <text evidence="2">The sequence shown here is derived from an EMBL/GenBank/DDBJ whole genome shotgun (WGS) entry which is preliminary data.</text>
</comment>
<dbReference type="AlphaFoldDB" id="A0AA39C7Z1"/>
<evidence type="ECO:0000313" key="3">
    <source>
        <dbReference type="Proteomes" id="UP001168972"/>
    </source>
</evidence>
<feature type="compositionally biased region" description="Basic and acidic residues" evidence="1">
    <location>
        <begin position="33"/>
        <end position="43"/>
    </location>
</feature>
<name>A0AA39C7Z1_MICHY</name>
<sequence>MSDDDELRVYQESSAASTVRKFQRIQQPGMSIDESRGGIDGAKRNHSRPGQSGPRD</sequence>
<accession>A0AA39C7Z1</accession>
<gene>
    <name evidence="2" type="ORF">PV327_010688</name>
</gene>
<keyword evidence="3" id="KW-1185">Reference proteome</keyword>
<feature type="non-terminal residue" evidence="2">
    <location>
        <position position="56"/>
    </location>
</feature>
<feature type="region of interest" description="Disordered" evidence="1">
    <location>
        <begin position="1"/>
        <end position="56"/>
    </location>
</feature>
<organism evidence="2 3">
    <name type="scientific">Microctonus hyperodae</name>
    <name type="common">Parasitoid wasp</name>
    <dbReference type="NCBI Taxonomy" id="165561"/>
    <lineage>
        <taxon>Eukaryota</taxon>
        <taxon>Metazoa</taxon>
        <taxon>Ecdysozoa</taxon>
        <taxon>Arthropoda</taxon>
        <taxon>Hexapoda</taxon>
        <taxon>Insecta</taxon>
        <taxon>Pterygota</taxon>
        <taxon>Neoptera</taxon>
        <taxon>Endopterygota</taxon>
        <taxon>Hymenoptera</taxon>
        <taxon>Apocrita</taxon>
        <taxon>Ichneumonoidea</taxon>
        <taxon>Braconidae</taxon>
        <taxon>Euphorinae</taxon>
        <taxon>Microctonus</taxon>
    </lineage>
</organism>
<proteinExistence type="predicted"/>
<dbReference type="EMBL" id="JAQQBR010001836">
    <property type="protein sequence ID" value="KAK0159592.1"/>
    <property type="molecule type" value="Genomic_DNA"/>
</dbReference>
<evidence type="ECO:0000256" key="1">
    <source>
        <dbReference type="SAM" id="MobiDB-lite"/>
    </source>
</evidence>
<dbReference type="Proteomes" id="UP001168972">
    <property type="component" value="Unassembled WGS sequence"/>
</dbReference>